<dbReference type="FunFam" id="3.30.70.330:FF:000513">
    <property type="entry name" value="Splicing factor, proline-and glutamine-rich"/>
    <property type="match status" value="1"/>
</dbReference>
<dbReference type="InterPro" id="IPR012975">
    <property type="entry name" value="NOPS"/>
</dbReference>
<reference evidence="6" key="1">
    <citation type="submission" date="2021-12" db="EMBL/GenBank/DDBJ databases">
        <authorList>
            <person name="King R."/>
        </authorList>
    </citation>
    <scope>NUCLEOTIDE SEQUENCE</scope>
</reference>
<organism evidence="6 7">
    <name type="scientific">Brassicogethes aeneus</name>
    <name type="common">Rape pollen beetle</name>
    <name type="synonym">Meligethes aeneus</name>
    <dbReference type="NCBI Taxonomy" id="1431903"/>
    <lineage>
        <taxon>Eukaryota</taxon>
        <taxon>Metazoa</taxon>
        <taxon>Ecdysozoa</taxon>
        <taxon>Arthropoda</taxon>
        <taxon>Hexapoda</taxon>
        <taxon>Insecta</taxon>
        <taxon>Pterygota</taxon>
        <taxon>Neoptera</taxon>
        <taxon>Endopterygota</taxon>
        <taxon>Coleoptera</taxon>
        <taxon>Polyphaga</taxon>
        <taxon>Cucujiformia</taxon>
        <taxon>Nitidulidae</taxon>
        <taxon>Meligethinae</taxon>
        <taxon>Brassicogethes</taxon>
    </lineage>
</organism>
<evidence type="ECO:0000313" key="6">
    <source>
        <dbReference type="EMBL" id="CAH0562733.1"/>
    </source>
</evidence>
<feature type="compositionally biased region" description="Polar residues" evidence="4">
    <location>
        <begin position="13"/>
        <end position="26"/>
    </location>
</feature>
<dbReference type="InterPro" id="IPR000504">
    <property type="entry name" value="RRM_dom"/>
</dbReference>
<evidence type="ECO:0000256" key="2">
    <source>
        <dbReference type="ARBA" id="ARBA00022884"/>
    </source>
</evidence>
<evidence type="ECO:0000256" key="4">
    <source>
        <dbReference type="SAM" id="MobiDB-lite"/>
    </source>
</evidence>
<proteinExistence type="predicted"/>
<dbReference type="InterPro" id="IPR012677">
    <property type="entry name" value="Nucleotide-bd_a/b_plait_sf"/>
</dbReference>
<dbReference type="AlphaFoldDB" id="A0A9P0BIH0"/>
<dbReference type="SUPFAM" id="SSF54928">
    <property type="entry name" value="RNA-binding domain, RBD"/>
    <property type="match status" value="1"/>
</dbReference>
<feature type="compositionally biased region" description="Basic and acidic residues" evidence="4">
    <location>
        <begin position="521"/>
        <end position="537"/>
    </location>
</feature>
<feature type="region of interest" description="Disordered" evidence="4">
    <location>
        <begin position="1"/>
        <end position="115"/>
    </location>
</feature>
<dbReference type="FunFam" id="3.30.70.330:FF:000043">
    <property type="entry name" value="paraspeckle component 1 isoform X1"/>
    <property type="match status" value="1"/>
</dbReference>
<dbReference type="OrthoDB" id="10067824at2759"/>
<dbReference type="GO" id="GO:0003723">
    <property type="term" value="F:RNA binding"/>
    <property type="evidence" value="ECO:0007669"/>
    <property type="project" value="UniProtKB-UniRule"/>
</dbReference>
<dbReference type="Pfam" id="PF00076">
    <property type="entry name" value="RRM_1"/>
    <property type="match status" value="2"/>
</dbReference>
<evidence type="ECO:0000256" key="3">
    <source>
        <dbReference type="PROSITE-ProRule" id="PRU00176"/>
    </source>
</evidence>
<feature type="region of interest" description="Disordered" evidence="4">
    <location>
        <begin position="462"/>
        <end position="537"/>
    </location>
</feature>
<accession>A0A9P0BIH0</accession>
<keyword evidence="1" id="KW-0677">Repeat</keyword>
<feature type="region of interest" description="Disordered" evidence="4">
    <location>
        <begin position="392"/>
        <end position="431"/>
    </location>
</feature>
<evidence type="ECO:0000256" key="1">
    <source>
        <dbReference type="ARBA" id="ARBA00022737"/>
    </source>
</evidence>
<protein>
    <recommendedName>
        <fullName evidence="5">RRM domain-containing protein</fullName>
    </recommendedName>
</protein>
<dbReference type="Proteomes" id="UP001154078">
    <property type="component" value="Chromosome 8"/>
</dbReference>
<evidence type="ECO:0000259" key="5">
    <source>
        <dbReference type="PROSITE" id="PS50102"/>
    </source>
</evidence>
<dbReference type="Pfam" id="PF08075">
    <property type="entry name" value="NOPS"/>
    <property type="match status" value="1"/>
</dbReference>
<feature type="compositionally biased region" description="Basic and acidic residues" evidence="4">
    <location>
        <begin position="1"/>
        <end position="12"/>
    </location>
</feature>
<dbReference type="PANTHER" id="PTHR23189">
    <property type="entry name" value="RNA RECOGNITION MOTIF-CONTAINING"/>
    <property type="match status" value="1"/>
</dbReference>
<feature type="compositionally biased region" description="Gly residues" evidence="4">
    <location>
        <begin position="42"/>
        <end position="62"/>
    </location>
</feature>
<sequence>MADPSSEVKVETNPEQQNPQSNQDSNHGPPKTFQNRGDRGGGRGAGRFGNRGGGRGGGGNRFQGGAPDKNMHMKQEGNFGGPRKRGPPGGPNGGGPNEGGERRDNRGNYNDKSPAEKFMDRMSSLSGPTFEIPPVNAAEKKFNGRNRLYIGNIGNEVTEDDINDLFKQFGETAEIFMNKEKNFAFIKLDYHSNAEKAKRDLDGHVLKSRNLKIRFAPNSASIKIKNLNPQVSNELLHYSFGVFGEIEKSLVCVDERGKPTGEGIIDYARKGSALAAIRKCQESCFFLTGSLRPCIVEAYDIVDDNDGFPDKNINKKNPEYLKEREVGPRFAVQGSFEHEYGTRWKQLHDLYSQKEQALQKELEMEKEKLEAQMEYAKYEHETELLREQLRAREMDRDRQKREWEMKERQAEEQRQRNEEQMRRQQEEMESRMMLKEEEMRRRQQENTLFMQAHNLDSMLDQEEQQYDQPNNYNSNSEMGGGVMDPKSFMSSYERNHNNRFEGRDNSNHQRGGQNNMGRGHWVNDNRRDDFPNKRRRF</sequence>
<dbReference type="Gene3D" id="3.30.70.330">
    <property type="match status" value="2"/>
</dbReference>
<feature type="compositionally biased region" description="Basic and acidic residues" evidence="4">
    <location>
        <begin position="493"/>
        <end position="507"/>
    </location>
</feature>
<keyword evidence="7" id="KW-1185">Reference proteome</keyword>
<dbReference type="Gene3D" id="6.10.250.1170">
    <property type="match status" value="1"/>
</dbReference>
<feature type="domain" description="RRM" evidence="5">
    <location>
        <begin position="220"/>
        <end position="301"/>
    </location>
</feature>
<dbReference type="GO" id="GO:0005634">
    <property type="term" value="C:nucleus"/>
    <property type="evidence" value="ECO:0007669"/>
    <property type="project" value="UniProtKB-ARBA"/>
</dbReference>
<dbReference type="PROSITE" id="PS50102">
    <property type="entry name" value="RRM"/>
    <property type="match status" value="2"/>
</dbReference>
<evidence type="ECO:0000313" key="7">
    <source>
        <dbReference type="Proteomes" id="UP001154078"/>
    </source>
</evidence>
<dbReference type="CDD" id="cd12945">
    <property type="entry name" value="NOPS_NONA_like"/>
    <property type="match status" value="1"/>
</dbReference>
<gene>
    <name evidence="6" type="ORF">MELIAE_LOCUS11756</name>
</gene>
<feature type="compositionally biased region" description="Polar residues" evidence="4">
    <location>
        <begin position="466"/>
        <end position="477"/>
    </location>
</feature>
<keyword evidence="2 3" id="KW-0694">RNA-binding</keyword>
<name>A0A9P0BIH0_BRAAE</name>
<dbReference type="InterPro" id="IPR035979">
    <property type="entry name" value="RBD_domain_sf"/>
</dbReference>
<feature type="domain" description="RRM" evidence="5">
    <location>
        <begin position="146"/>
        <end position="218"/>
    </location>
</feature>
<dbReference type="SMART" id="SM00360">
    <property type="entry name" value="RRM"/>
    <property type="match status" value="2"/>
</dbReference>
<dbReference type="EMBL" id="OV121139">
    <property type="protein sequence ID" value="CAH0562733.1"/>
    <property type="molecule type" value="Genomic_DNA"/>
</dbReference>